<proteinExistence type="inferred from homology"/>
<dbReference type="GO" id="GO:0070390">
    <property type="term" value="C:transcription export complex 2"/>
    <property type="evidence" value="ECO:0007669"/>
    <property type="project" value="TreeGrafter"/>
</dbReference>
<dbReference type="InterPro" id="IPR000717">
    <property type="entry name" value="PCI_dom"/>
</dbReference>
<dbReference type="GO" id="GO:0000973">
    <property type="term" value="P:post-transcriptional tethering of RNA polymerase II gene DNA at nuclear periphery"/>
    <property type="evidence" value="ECO:0007669"/>
    <property type="project" value="TreeGrafter"/>
</dbReference>
<dbReference type="GO" id="GO:0003690">
    <property type="term" value="F:double-stranded DNA binding"/>
    <property type="evidence" value="ECO:0007669"/>
    <property type="project" value="InterPro"/>
</dbReference>
<evidence type="ECO:0000313" key="6">
    <source>
        <dbReference type="Proteomes" id="UP001378592"/>
    </source>
</evidence>
<evidence type="ECO:0000256" key="2">
    <source>
        <dbReference type="ARBA" id="ARBA00033214"/>
    </source>
</evidence>
<evidence type="ECO:0000256" key="1">
    <source>
        <dbReference type="ARBA" id="ARBA00025771"/>
    </source>
</evidence>
<dbReference type="Pfam" id="PF01399">
    <property type="entry name" value="PCI"/>
    <property type="match status" value="1"/>
</dbReference>
<dbReference type="InterPro" id="IPR045114">
    <property type="entry name" value="Csn12-like"/>
</dbReference>
<dbReference type="FunFam" id="1.10.10.10:FF:000146">
    <property type="entry name" value="PCI domain-containing protein 2 homolog"/>
    <property type="match status" value="1"/>
</dbReference>
<dbReference type="Proteomes" id="UP001378592">
    <property type="component" value="Unassembled WGS sequence"/>
</dbReference>
<dbReference type="GO" id="GO:0006368">
    <property type="term" value="P:transcription elongation by RNA polymerase II"/>
    <property type="evidence" value="ECO:0007669"/>
    <property type="project" value="TreeGrafter"/>
</dbReference>
<dbReference type="PANTHER" id="PTHR12732">
    <property type="entry name" value="UNCHARACTERIZED PROTEASOME COMPONENT REGION PCI-CONTAINING"/>
    <property type="match status" value="1"/>
</dbReference>
<dbReference type="GO" id="GO:0016973">
    <property type="term" value="P:poly(A)+ mRNA export from nucleus"/>
    <property type="evidence" value="ECO:0007669"/>
    <property type="project" value="TreeGrafter"/>
</dbReference>
<dbReference type="SMART" id="SM00753">
    <property type="entry name" value="PAM"/>
    <property type="match status" value="1"/>
</dbReference>
<evidence type="ECO:0000259" key="4">
    <source>
        <dbReference type="PROSITE" id="PS50250"/>
    </source>
</evidence>
<dbReference type="EMBL" id="JAZDUA010000224">
    <property type="protein sequence ID" value="KAK7863653.1"/>
    <property type="molecule type" value="Genomic_DNA"/>
</dbReference>
<dbReference type="PROSITE" id="PS50250">
    <property type="entry name" value="PCI"/>
    <property type="match status" value="1"/>
</dbReference>
<feature type="domain" description="PCI" evidence="4">
    <location>
        <begin position="210"/>
        <end position="391"/>
    </location>
</feature>
<dbReference type="PANTHER" id="PTHR12732:SF0">
    <property type="entry name" value="PCI DOMAIN-CONTAINING PROTEIN 2"/>
    <property type="match status" value="1"/>
</dbReference>
<evidence type="ECO:0000256" key="3">
    <source>
        <dbReference type="ARBA" id="ARBA00072421"/>
    </source>
</evidence>
<comment type="caution">
    <text evidence="5">The sequence shown here is derived from an EMBL/GenBank/DDBJ whole genome shotgun (WGS) entry which is preliminary data.</text>
</comment>
<organism evidence="5 6">
    <name type="scientific">Gryllus longicercus</name>
    <dbReference type="NCBI Taxonomy" id="2509291"/>
    <lineage>
        <taxon>Eukaryota</taxon>
        <taxon>Metazoa</taxon>
        <taxon>Ecdysozoa</taxon>
        <taxon>Arthropoda</taxon>
        <taxon>Hexapoda</taxon>
        <taxon>Insecta</taxon>
        <taxon>Pterygota</taxon>
        <taxon>Neoptera</taxon>
        <taxon>Polyneoptera</taxon>
        <taxon>Orthoptera</taxon>
        <taxon>Ensifera</taxon>
        <taxon>Gryllidea</taxon>
        <taxon>Grylloidea</taxon>
        <taxon>Gryllidae</taxon>
        <taxon>Gryllinae</taxon>
        <taxon>Gryllus</taxon>
    </lineage>
</organism>
<reference evidence="5 6" key="1">
    <citation type="submission" date="2024-03" db="EMBL/GenBank/DDBJ databases">
        <title>The genome assembly and annotation of the cricket Gryllus longicercus Weissman &amp; Gray.</title>
        <authorList>
            <person name="Szrajer S."/>
            <person name="Gray D."/>
            <person name="Ylla G."/>
        </authorList>
    </citation>
    <scope>NUCLEOTIDE SEQUENCE [LARGE SCALE GENOMIC DNA]</scope>
    <source>
        <strain evidence="5">DAG 2021-001</strain>
        <tissue evidence="5">Whole body minus gut</tissue>
    </source>
</reference>
<protein>
    <recommendedName>
        <fullName evidence="3">PCI domain-containing protein 2 homolog</fullName>
    </recommendedName>
    <alternativeName>
        <fullName evidence="2">CSN12-like protein</fullName>
    </alternativeName>
</protein>
<keyword evidence="6" id="KW-1185">Reference proteome</keyword>
<dbReference type="Gene3D" id="1.10.10.10">
    <property type="entry name" value="Winged helix-like DNA-binding domain superfamily/Winged helix DNA-binding domain"/>
    <property type="match status" value="1"/>
</dbReference>
<sequence length="400" mass="46559">MAHLTLNQYLQQIDNAWRSRDGISLADFVSFRHAHVASSKLQMENPESSVERVLEPPMDEIVAAHLKCVWYVNNQDFVQAYYCQQLLVQAFVKIFQMQRDQNWALPVMYAICIDLRLLAQQADKLLALRGSGRPLETLEKAADILMSCFRVCAADNRSAEESTKRWGMLALVNQLFKVYFRINKLHLCKPLIRAIESSPYKDQFSLSQQITYKYYVGRKHMFASDYKSADMYLTFAFERCHKKSVRNKRLILIYLIPVKMLLGYMPQRGMLEKYDLLQFWEVAEAVKVGNLELLNNVMQHHEAFFIKFGIFLILEKLKYVCIRNLFKKVFDILKMSRIPVAALMTALKLMKIDDIDISETMCILANLINEGKIKGYISFHHKILVLSKQQAFPPLSMVTR</sequence>
<dbReference type="GO" id="GO:0003723">
    <property type="term" value="F:RNA binding"/>
    <property type="evidence" value="ECO:0007669"/>
    <property type="project" value="InterPro"/>
</dbReference>
<evidence type="ECO:0000313" key="5">
    <source>
        <dbReference type="EMBL" id="KAK7863653.1"/>
    </source>
</evidence>
<gene>
    <name evidence="5" type="ORF">R5R35_006184</name>
</gene>
<dbReference type="AlphaFoldDB" id="A0AAN9Z0R0"/>
<dbReference type="InterPro" id="IPR036388">
    <property type="entry name" value="WH-like_DNA-bd_sf"/>
</dbReference>
<comment type="similarity">
    <text evidence="1">Belongs to the CSN12 family.</text>
</comment>
<name>A0AAN9Z0R0_9ORTH</name>
<accession>A0AAN9Z0R0</accession>